<dbReference type="InterPro" id="IPR000573">
    <property type="entry name" value="AconitaseA/IPMdHydase_ssu_swvl"/>
</dbReference>
<dbReference type="FunFam" id="3.20.19.10:FF:000001">
    <property type="entry name" value="Aconitate hydratase"/>
    <property type="match status" value="1"/>
</dbReference>
<evidence type="ECO:0000259" key="12">
    <source>
        <dbReference type="Pfam" id="PF00694"/>
    </source>
</evidence>
<dbReference type="RefSeq" id="WP_183416938.1">
    <property type="nucleotide sequence ID" value="NZ_JACHXA010000006.1"/>
</dbReference>
<evidence type="ECO:0000256" key="2">
    <source>
        <dbReference type="ARBA" id="ARBA00004717"/>
    </source>
</evidence>
<organism evidence="13 14">
    <name type="scientific">Limibacillus halophilus</name>
    <dbReference type="NCBI Taxonomy" id="1579333"/>
    <lineage>
        <taxon>Bacteria</taxon>
        <taxon>Pseudomonadati</taxon>
        <taxon>Pseudomonadota</taxon>
        <taxon>Alphaproteobacteria</taxon>
        <taxon>Rhodospirillales</taxon>
        <taxon>Rhodovibrionaceae</taxon>
        <taxon>Limibacillus</taxon>
    </lineage>
</organism>
<dbReference type="NCBIfam" id="NF006757">
    <property type="entry name" value="PRK09277.1"/>
    <property type="match status" value="1"/>
</dbReference>
<dbReference type="InterPro" id="IPR018136">
    <property type="entry name" value="Aconitase_4Fe-4S_BS"/>
</dbReference>
<dbReference type="InterPro" id="IPR036008">
    <property type="entry name" value="Aconitase_4Fe-4S_dom"/>
</dbReference>
<dbReference type="PRINTS" id="PR00415">
    <property type="entry name" value="ACONITASE"/>
</dbReference>
<evidence type="ECO:0000256" key="1">
    <source>
        <dbReference type="ARBA" id="ARBA00001966"/>
    </source>
</evidence>
<dbReference type="NCBIfam" id="TIGR01341">
    <property type="entry name" value="aconitase_1"/>
    <property type="match status" value="1"/>
</dbReference>
<keyword evidence="5" id="KW-0479">Metal-binding</keyword>
<feature type="domain" description="Aconitase/3-isopropylmalate dehydratase large subunit alpha/beta/alpha" evidence="11">
    <location>
        <begin position="94"/>
        <end position="572"/>
    </location>
</feature>
<dbReference type="SUPFAM" id="SSF52016">
    <property type="entry name" value="LeuD/IlvD-like"/>
    <property type="match status" value="1"/>
</dbReference>
<feature type="domain" description="Aconitase A/isopropylmalate dehydratase small subunit swivel" evidence="12">
    <location>
        <begin position="704"/>
        <end position="830"/>
    </location>
</feature>
<evidence type="ECO:0000256" key="10">
    <source>
        <dbReference type="RuleBase" id="RU361275"/>
    </source>
</evidence>
<evidence type="ECO:0000256" key="3">
    <source>
        <dbReference type="ARBA" id="ARBA00007185"/>
    </source>
</evidence>
<dbReference type="NCBIfam" id="NF009520">
    <property type="entry name" value="PRK12881.1"/>
    <property type="match status" value="1"/>
</dbReference>
<dbReference type="InterPro" id="IPR015931">
    <property type="entry name" value="Acnase/IPM_dHydase_lsu_aba_1/3"/>
</dbReference>
<dbReference type="GO" id="GO:0003994">
    <property type="term" value="F:aconitate hydratase activity"/>
    <property type="evidence" value="ECO:0007669"/>
    <property type="project" value="UniProtKB-EC"/>
</dbReference>
<dbReference type="InterPro" id="IPR001030">
    <property type="entry name" value="Acoase/IPM_deHydtase_lsu_aba"/>
</dbReference>
<dbReference type="SUPFAM" id="SSF53732">
    <property type="entry name" value="Aconitase iron-sulfur domain"/>
    <property type="match status" value="1"/>
</dbReference>
<dbReference type="AlphaFoldDB" id="A0A839STE8"/>
<keyword evidence="7 10" id="KW-0411">Iron-sulfur</keyword>
<dbReference type="GO" id="GO:0051539">
    <property type="term" value="F:4 iron, 4 sulfur cluster binding"/>
    <property type="evidence" value="ECO:0007669"/>
    <property type="project" value="UniProtKB-KW"/>
</dbReference>
<dbReference type="Gene3D" id="3.20.19.10">
    <property type="entry name" value="Aconitase, domain 4"/>
    <property type="match status" value="1"/>
</dbReference>
<dbReference type="EC" id="4.2.1.3" evidence="10"/>
<keyword evidence="6 10" id="KW-0408">Iron</keyword>
<dbReference type="Proteomes" id="UP000581135">
    <property type="component" value="Unassembled WGS sequence"/>
</dbReference>
<evidence type="ECO:0000256" key="8">
    <source>
        <dbReference type="ARBA" id="ARBA00023239"/>
    </source>
</evidence>
<dbReference type="Pfam" id="PF00330">
    <property type="entry name" value="Aconitase"/>
    <property type="match status" value="1"/>
</dbReference>
<evidence type="ECO:0000256" key="7">
    <source>
        <dbReference type="ARBA" id="ARBA00023014"/>
    </source>
</evidence>
<evidence type="ECO:0000256" key="9">
    <source>
        <dbReference type="ARBA" id="ARBA00023501"/>
    </source>
</evidence>
<dbReference type="PROSITE" id="PS00450">
    <property type="entry name" value="ACONITASE_1"/>
    <property type="match status" value="1"/>
</dbReference>
<dbReference type="InterPro" id="IPR015928">
    <property type="entry name" value="Aconitase/3IPM_dehydase_swvl"/>
</dbReference>
<dbReference type="UniPathway" id="UPA00223">
    <property type="reaction ID" value="UER00718"/>
</dbReference>
<evidence type="ECO:0000313" key="14">
    <source>
        <dbReference type="Proteomes" id="UP000581135"/>
    </source>
</evidence>
<evidence type="ECO:0000256" key="4">
    <source>
        <dbReference type="ARBA" id="ARBA00022485"/>
    </source>
</evidence>
<dbReference type="EMBL" id="JACHXA010000006">
    <property type="protein sequence ID" value="MBB3066127.1"/>
    <property type="molecule type" value="Genomic_DNA"/>
</dbReference>
<evidence type="ECO:0000259" key="11">
    <source>
        <dbReference type="Pfam" id="PF00330"/>
    </source>
</evidence>
<proteinExistence type="inferred from homology"/>
<evidence type="ECO:0000256" key="6">
    <source>
        <dbReference type="ARBA" id="ARBA00023004"/>
    </source>
</evidence>
<reference evidence="13 14" key="1">
    <citation type="submission" date="2020-08" db="EMBL/GenBank/DDBJ databases">
        <title>Genomic Encyclopedia of Type Strains, Phase III (KMG-III): the genomes of soil and plant-associated and newly described type strains.</title>
        <authorList>
            <person name="Whitman W."/>
        </authorList>
    </citation>
    <scope>NUCLEOTIDE SEQUENCE [LARGE SCALE GENOMIC DNA]</scope>
    <source>
        <strain evidence="13 14">CECT 8803</strain>
    </source>
</reference>
<dbReference type="InterPro" id="IPR006249">
    <property type="entry name" value="Aconitase/IRP2"/>
</dbReference>
<dbReference type="GO" id="GO:0006099">
    <property type="term" value="P:tricarboxylic acid cycle"/>
    <property type="evidence" value="ECO:0007669"/>
    <property type="project" value="UniProtKB-UniPathway"/>
</dbReference>
<evidence type="ECO:0000313" key="13">
    <source>
        <dbReference type="EMBL" id="MBB3066127.1"/>
    </source>
</evidence>
<keyword evidence="14" id="KW-1185">Reference proteome</keyword>
<comment type="caution">
    <text evidence="13">The sequence shown here is derived from an EMBL/GenBank/DDBJ whole genome shotgun (WGS) entry which is preliminary data.</text>
</comment>
<accession>A0A839STE8</accession>
<keyword evidence="8 10" id="KW-0456">Lyase</keyword>
<dbReference type="Gene3D" id="6.10.190.10">
    <property type="match status" value="1"/>
</dbReference>
<dbReference type="Gene3D" id="3.30.499.10">
    <property type="entry name" value="Aconitase, domain 3"/>
    <property type="match status" value="2"/>
</dbReference>
<comment type="catalytic activity">
    <reaction evidence="9 10">
        <text>citrate = D-threo-isocitrate</text>
        <dbReference type="Rhea" id="RHEA:10336"/>
        <dbReference type="ChEBI" id="CHEBI:15562"/>
        <dbReference type="ChEBI" id="CHEBI:16947"/>
        <dbReference type="EC" id="4.2.1.3"/>
    </reaction>
</comment>
<comment type="similarity">
    <text evidence="3 10">Belongs to the aconitase/IPM isomerase family.</text>
</comment>
<dbReference type="GO" id="GO:0046872">
    <property type="term" value="F:metal ion binding"/>
    <property type="evidence" value="ECO:0007669"/>
    <property type="project" value="UniProtKB-KW"/>
</dbReference>
<protein>
    <recommendedName>
        <fullName evidence="10">Aconitate hydratase</fullName>
        <shortName evidence="10">Aconitase</shortName>
        <ecNumber evidence="10">4.2.1.3</ecNumber>
    </recommendedName>
</protein>
<keyword evidence="4 10" id="KW-0004">4Fe-4S</keyword>
<dbReference type="Pfam" id="PF00694">
    <property type="entry name" value="Aconitase_C"/>
    <property type="match status" value="1"/>
</dbReference>
<gene>
    <name evidence="13" type="ORF">FHR98_002430</name>
</gene>
<comment type="function">
    <text evidence="10">Catalyzes the isomerization of citrate to isocitrate via cis-aconitate.</text>
</comment>
<comment type="cofactor">
    <cofactor evidence="1">
        <name>[4Fe-4S] cluster</name>
        <dbReference type="ChEBI" id="CHEBI:49883"/>
    </cofactor>
</comment>
<sequence length="921" mass="98671">MSSSRSAGNITVPWTSFLKERGGVVAVAKQDLGGDFGACRFVDLRRLQEAAISTLPYSLRILLENVARAEEEDSDAAAALEALLRWNGVPEDCTVPLRVARIVLPDSSGLPALMDLAALRDALAEEGLPIDGVEPVIPVDLIIDHSLIVDRAGTAEAAAYNERREYERNAERYRFFKWAQGAFKSLRVVPPGMGIIHQIHLERLSNVVGRASGPDGEVVFPEFVLGCDSHTPMVNALGLLAWGVGGIEAEAALLGRPYMVKLPRVVGVRLTGKMREGVTTTDLVLLVTEKLRSVGVVGDFVEYFGEAAAALTVPQRATLANMAPEYGATCGFFPIDGQTIAYLEQSGRSNEQIALVQEYAKASGLYREEDAPVPQYSAIIEIDVSEAEPCLAGPRRPQDRRSLSAAAADFNASLAKSKEDGGFAAASKSTATPHGTLAIAAITSCTNTSNPSVMLAAGLLARKARRMGLSVPGHVKTSLAPGSRVVTRYLAQSGLIDDLEALGFHVVGYGCTTCSGKSGEIAPALAAAAEEEGAVLAAILSGNRNFEARIHPQVRASYLASPPLVVAYALAGRINLDPQVEPLGQADNGQPVFLHDIWPSDAEVEALVAHVGRPELYRENYATLYEGTALWRDLEAPEGPLFAWPETSSYLLRPPFFDAAKETLERALPDSLLNVRALCLFGDSLTTDHVTPSGAISPSSLAGQYLADQGVKERDFNAYTQRRGNHEVLMRATFANPRIKNLMQGVREGGFTRKYPDGEEMPIFEAARQYRWERTPMIVLAGRDYGMGSSRDWAAKGPALLGVKAVIAESFERIHRSNLVGMGILPLAFEPGIGWRLLGLDGSEIFTLSGIATSVQSGNPVEVVAEKADGRVVTFTVRPVLAGDSERRLLEDGGIFASVLKDFLKSAAGGPDHHPNGGTAT</sequence>
<evidence type="ECO:0000256" key="5">
    <source>
        <dbReference type="ARBA" id="ARBA00022723"/>
    </source>
</evidence>
<name>A0A839STE8_9PROT</name>
<dbReference type="PANTHER" id="PTHR11670">
    <property type="entry name" value="ACONITASE/IRON-RESPONSIVE ELEMENT FAMILY MEMBER"/>
    <property type="match status" value="1"/>
</dbReference>
<comment type="pathway">
    <text evidence="2">Carbohydrate metabolism; tricarboxylic acid cycle; isocitrate from oxaloacetate: step 2/2.</text>
</comment>